<evidence type="ECO:0000313" key="5">
    <source>
        <dbReference type="Proteomes" id="UP000216961"/>
    </source>
</evidence>
<evidence type="ECO:0000256" key="3">
    <source>
        <dbReference type="ARBA" id="ARBA00023163"/>
    </source>
</evidence>
<proteinExistence type="predicted"/>
<comment type="caution">
    <text evidence="4">The sequence shown here is derived from an EMBL/GenBank/DDBJ whole genome shotgun (WGS) entry which is preliminary data.</text>
</comment>
<reference evidence="4 5" key="1">
    <citation type="submission" date="2017-07" db="EMBL/GenBank/DDBJ databases">
        <title>Isolation and whole genome analysis of endospore-forming bacteria from heroin.</title>
        <authorList>
            <person name="Kalinowski J."/>
            <person name="Ahrens B."/>
            <person name="Al-Dilaimi A."/>
            <person name="Winkler A."/>
            <person name="Wibberg D."/>
            <person name="Schleenbecker U."/>
            <person name="Ruckert C."/>
            <person name="Wolfel R."/>
            <person name="Grass G."/>
        </authorList>
    </citation>
    <scope>NUCLEOTIDE SEQUENCE [LARGE SCALE GENOMIC DNA]</scope>
    <source>
        <strain evidence="4 5">7521-2</strain>
    </source>
</reference>
<dbReference type="SUPFAM" id="SSF46689">
    <property type="entry name" value="Homeodomain-like"/>
    <property type="match status" value="2"/>
</dbReference>
<dbReference type="EMBL" id="NPBQ01000106">
    <property type="protein sequence ID" value="PAD81893.1"/>
    <property type="molecule type" value="Genomic_DNA"/>
</dbReference>
<sequence>MTTFNLMEENLVGNRLNMKNLEYICNLMTDILNISITLLNNEGTIMAEKTANELINPLYPSKQSFYRQVIPRNGKNSLSPAIIGTPFFENVSIIPIANLGTIILGPVLSKRPSRLLIDNLITAYRKKGLEEALSDYYYSLPVISNAKLGQICKLIYFLYNNKIYDKDIIIPKMQSPNHLTDDKTANKYILETHQNSSFHHDPIAEKKLYQFIIDGQKEHLLAYWKAFKENTSFHFGKLSKKNEVRNQKNLTIATITLATRAAITGGLHPEIAYSLGDRYIQDLEELQDIKDIHFFTENILYEFADKVAKTNRENYSRPIFQCRNYIYKHIYEPLTLQSIAEHLSISPKYLSNLFKKEVGIPISEYIQQMKIEEAKKLMTFAEHSLSDIHALLHFTDQSYFTKVFKKYTGITPKQFRKNTVNFL</sequence>
<dbReference type="PANTHER" id="PTHR43280">
    <property type="entry name" value="ARAC-FAMILY TRANSCRIPTIONAL REGULATOR"/>
    <property type="match status" value="1"/>
</dbReference>
<dbReference type="KEGG" id="bcir:C2I06_01665"/>
<protein>
    <submittedName>
        <fullName evidence="4">Uncharacterized protein</fullName>
    </submittedName>
</protein>
<dbReference type="SMART" id="SM00342">
    <property type="entry name" value="HTH_ARAC"/>
    <property type="match status" value="1"/>
</dbReference>
<dbReference type="Gene3D" id="1.10.10.60">
    <property type="entry name" value="Homeodomain-like"/>
    <property type="match status" value="2"/>
</dbReference>
<dbReference type="InterPro" id="IPR018060">
    <property type="entry name" value="HTH_AraC"/>
</dbReference>
<dbReference type="GO" id="GO:0043565">
    <property type="term" value="F:sequence-specific DNA binding"/>
    <property type="evidence" value="ECO:0007669"/>
    <property type="project" value="InterPro"/>
</dbReference>
<gene>
    <name evidence="4" type="ORF">CHH57_17730</name>
</gene>
<dbReference type="GO" id="GO:0003700">
    <property type="term" value="F:DNA-binding transcription factor activity"/>
    <property type="evidence" value="ECO:0007669"/>
    <property type="project" value="InterPro"/>
</dbReference>
<dbReference type="Proteomes" id="UP000216961">
    <property type="component" value="Unassembled WGS sequence"/>
</dbReference>
<dbReference type="AlphaFoldDB" id="A0A268F941"/>
<dbReference type="PROSITE" id="PS01124">
    <property type="entry name" value="HTH_ARAC_FAMILY_2"/>
    <property type="match status" value="1"/>
</dbReference>
<keyword evidence="1" id="KW-0805">Transcription regulation</keyword>
<organism evidence="4 5">
    <name type="scientific">Niallia circulans</name>
    <name type="common">Bacillus circulans</name>
    <dbReference type="NCBI Taxonomy" id="1397"/>
    <lineage>
        <taxon>Bacteria</taxon>
        <taxon>Bacillati</taxon>
        <taxon>Bacillota</taxon>
        <taxon>Bacilli</taxon>
        <taxon>Bacillales</taxon>
        <taxon>Bacillaceae</taxon>
        <taxon>Niallia</taxon>
    </lineage>
</organism>
<dbReference type="PANTHER" id="PTHR43280:SF34">
    <property type="entry name" value="ARAC-FAMILY TRANSCRIPTIONAL REGULATOR"/>
    <property type="match status" value="1"/>
</dbReference>
<keyword evidence="3" id="KW-0804">Transcription</keyword>
<evidence type="ECO:0000256" key="2">
    <source>
        <dbReference type="ARBA" id="ARBA00023125"/>
    </source>
</evidence>
<name>A0A268F941_NIACI</name>
<keyword evidence="2" id="KW-0238">DNA-binding</keyword>
<accession>A0A268F941</accession>
<evidence type="ECO:0000256" key="1">
    <source>
        <dbReference type="ARBA" id="ARBA00023015"/>
    </source>
</evidence>
<dbReference type="InterPro" id="IPR009057">
    <property type="entry name" value="Homeodomain-like_sf"/>
</dbReference>
<dbReference type="Pfam" id="PF12833">
    <property type="entry name" value="HTH_18"/>
    <property type="match status" value="1"/>
</dbReference>
<evidence type="ECO:0000313" key="4">
    <source>
        <dbReference type="EMBL" id="PAD81893.1"/>
    </source>
</evidence>